<name>A0A2T5JCL2_9SPHI</name>
<organism evidence="1 2">
    <name type="scientific">Mucilaginibacter yixingensis</name>
    <dbReference type="NCBI Taxonomy" id="1295612"/>
    <lineage>
        <taxon>Bacteria</taxon>
        <taxon>Pseudomonadati</taxon>
        <taxon>Bacteroidota</taxon>
        <taxon>Sphingobacteriia</taxon>
        <taxon>Sphingobacteriales</taxon>
        <taxon>Sphingobacteriaceae</taxon>
        <taxon>Mucilaginibacter</taxon>
    </lineage>
</organism>
<gene>
    <name evidence="1" type="ORF">C8P68_102323</name>
</gene>
<dbReference type="AlphaFoldDB" id="A0A2T5JCL2"/>
<proteinExistence type="predicted"/>
<accession>A0A2T5JCL2</accession>
<dbReference type="Proteomes" id="UP000244168">
    <property type="component" value="Unassembled WGS sequence"/>
</dbReference>
<evidence type="ECO:0000313" key="2">
    <source>
        <dbReference type="Proteomes" id="UP000244168"/>
    </source>
</evidence>
<dbReference type="Gene3D" id="2.40.160.60">
    <property type="entry name" value="Outer membrane protein transport protein (OMPP1/FadL/TodX)"/>
    <property type="match status" value="1"/>
</dbReference>
<evidence type="ECO:0008006" key="3">
    <source>
        <dbReference type="Google" id="ProtNLM"/>
    </source>
</evidence>
<sequence>MAQSTATTSSPYSRYGLGNILQPGLPQNVAMGGISTALTRINGYNNINVVNPAANSYINLTTIDVAAYANMVTLSKTGSADQQNSNFRLSNIAFGIPVSKHSALSFGLMPYSELGYNYTQSRKGFGTSSAVDTNLVNNIYAGDGGLSKAYLGYGFKLVKGLSLGANVSYIFGNLKQTASTEYPQLYGVFNSRQEQSSSIGGINYDYGALYNVDISDEKRLTFGYSASASTKLNSQSTFVVSQYTKDFSTDDENNASDTVVNTKNPQAKIVLPRIQHFGVSYQQDRKFLVGVDYTMGQWSNLSINGVNQGLQNSSSLAFGGQINPNSNAIHSYLAVVDYRFGAHFDKTYLVVNNQTIKQFGVSAGVGLPLARNGSSFYKINISGEYGRRGTLSNSLVRENYFNIHIGFTLNDQWFIKYKYD</sequence>
<evidence type="ECO:0000313" key="1">
    <source>
        <dbReference type="EMBL" id="PTQ99499.1"/>
    </source>
</evidence>
<dbReference type="EMBL" id="QAOQ01000002">
    <property type="protein sequence ID" value="PTQ99499.1"/>
    <property type="molecule type" value="Genomic_DNA"/>
</dbReference>
<protein>
    <recommendedName>
        <fullName evidence="3">Long-subunit fatty acid transport protein</fullName>
    </recommendedName>
</protein>
<reference evidence="1 2" key="1">
    <citation type="submission" date="2018-04" db="EMBL/GenBank/DDBJ databases">
        <title>Genomic Encyclopedia of Archaeal and Bacterial Type Strains, Phase II (KMG-II): from individual species to whole genera.</title>
        <authorList>
            <person name="Goeker M."/>
        </authorList>
    </citation>
    <scope>NUCLEOTIDE SEQUENCE [LARGE SCALE GENOMIC DNA]</scope>
    <source>
        <strain evidence="1 2">DSM 26809</strain>
    </source>
</reference>
<comment type="caution">
    <text evidence="1">The sequence shown here is derived from an EMBL/GenBank/DDBJ whole genome shotgun (WGS) entry which is preliminary data.</text>
</comment>
<dbReference type="SUPFAM" id="SSF56935">
    <property type="entry name" value="Porins"/>
    <property type="match status" value="1"/>
</dbReference>
<keyword evidence="2" id="KW-1185">Reference proteome</keyword>